<evidence type="ECO:0000256" key="5">
    <source>
        <dbReference type="ARBA" id="ARBA00023163"/>
    </source>
</evidence>
<dbReference type="PANTHER" id="PTHR46481">
    <property type="entry name" value="ZINC FINGER BED DOMAIN-CONTAINING PROTEIN 4"/>
    <property type="match status" value="1"/>
</dbReference>
<protein>
    <recommendedName>
        <fullName evidence="6">BED-type domain-containing protein</fullName>
    </recommendedName>
</protein>
<dbReference type="Pfam" id="PF02892">
    <property type="entry name" value="zf-BED"/>
    <property type="match status" value="1"/>
</dbReference>
<evidence type="ECO:0000256" key="2">
    <source>
        <dbReference type="ARBA" id="ARBA00022771"/>
    </source>
</evidence>
<dbReference type="InterPro" id="IPR052035">
    <property type="entry name" value="ZnF_BED_domain_contain"/>
</dbReference>
<evidence type="ECO:0000259" key="6">
    <source>
        <dbReference type="Pfam" id="PF02892"/>
    </source>
</evidence>
<dbReference type="PANTHER" id="PTHR46481:SF11">
    <property type="entry name" value="ZINC FINGER BED DOMAIN-CONTAINING PROTEIN RICESLEEPER 2-LIKE"/>
    <property type="match status" value="1"/>
</dbReference>
<sequence length="141" mass="16159">MDNVVNVEECSNQIRIADQEHYDFGSVNGKEKAICKYCKHAYVVGSGTKGLIDHHKTYKMRFGQRSIEPLFKPISRTTARRDIMSMNEIERAILLTMLGKIPGRIAITSDMWISSNQKRGYMTVTPQFIDSSWQLQSRLLS</sequence>
<evidence type="ECO:0000256" key="3">
    <source>
        <dbReference type="ARBA" id="ARBA00022833"/>
    </source>
</evidence>
<accession>A0AAD9WR91</accession>
<reference evidence="7" key="1">
    <citation type="journal article" date="2023" name="Plant J.">
        <title>Genome sequences and population genomics provide insights into the demographic history, inbreeding, and mutation load of two 'living fossil' tree species of Dipteronia.</title>
        <authorList>
            <person name="Feng Y."/>
            <person name="Comes H.P."/>
            <person name="Chen J."/>
            <person name="Zhu S."/>
            <person name="Lu R."/>
            <person name="Zhang X."/>
            <person name="Li P."/>
            <person name="Qiu J."/>
            <person name="Olsen K.M."/>
            <person name="Qiu Y."/>
        </authorList>
    </citation>
    <scope>NUCLEOTIDE SEQUENCE</scope>
    <source>
        <strain evidence="7">KIB01</strain>
    </source>
</reference>
<dbReference type="AlphaFoldDB" id="A0AAD9WR91"/>
<comment type="caution">
    <text evidence="7">The sequence shown here is derived from an EMBL/GenBank/DDBJ whole genome shotgun (WGS) entry which is preliminary data.</text>
</comment>
<dbReference type="InterPro" id="IPR003656">
    <property type="entry name" value="Znf_BED"/>
</dbReference>
<dbReference type="Proteomes" id="UP001280121">
    <property type="component" value="Unassembled WGS sequence"/>
</dbReference>
<evidence type="ECO:0000313" key="7">
    <source>
        <dbReference type="EMBL" id="KAK2639405.1"/>
    </source>
</evidence>
<dbReference type="GO" id="GO:0008270">
    <property type="term" value="F:zinc ion binding"/>
    <property type="evidence" value="ECO:0007669"/>
    <property type="project" value="UniProtKB-KW"/>
</dbReference>
<dbReference type="EMBL" id="JANJYI010000008">
    <property type="protein sequence ID" value="KAK2639405.1"/>
    <property type="molecule type" value="Genomic_DNA"/>
</dbReference>
<keyword evidence="8" id="KW-1185">Reference proteome</keyword>
<gene>
    <name evidence="7" type="ORF">Ddye_027200</name>
</gene>
<dbReference type="GO" id="GO:0003677">
    <property type="term" value="F:DNA binding"/>
    <property type="evidence" value="ECO:0007669"/>
    <property type="project" value="InterPro"/>
</dbReference>
<organism evidence="7 8">
    <name type="scientific">Dipteronia dyeriana</name>
    <dbReference type="NCBI Taxonomy" id="168575"/>
    <lineage>
        <taxon>Eukaryota</taxon>
        <taxon>Viridiplantae</taxon>
        <taxon>Streptophyta</taxon>
        <taxon>Embryophyta</taxon>
        <taxon>Tracheophyta</taxon>
        <taxon>Spermatophyta</taxon>
        <taxon>Magnoliopsida</taxon>
        <taxon>eudicotyledons</taxon>
        <taxon>Gunneridae</taxon>
        <taxon>Pentapetalae</taxon>
        <taxon>rosids</taxon>
        <taxon>malvids</taxon>
        <taxon>Sapindales</taxon>
        <taxon>Sapindaceae</taxon>
        <taxon>Hippocastanoideae</taxon>
        <taxon>Acereae</taxon>
        <taxon>Dipteronia</taxon>
    </lineage>
</organism>
<name>A0AAD9WR91_9ROSI</name>
<keyword evidence="5" id="KW-0804">Transcription</keyword>
<keyword evidence="3" id="KW-0862">Zinc</keyword>
<proteinExistence type="predicted"/>
<feature type="domain" description="BED-type" evidence="6">
    <location>
        <begin position="30"/>
        <end position="54"/>
    </location>
</feature>
<keyword evidence="1" id="KW-0479">Metal-binding</keyword>
<keyword evidence="4" id="KW-0805">Transcription regulation</keyword>
<evidence type="ECO:0000256" key="4">
    <source>
        <dbReference type="ARBA" id="ARBA00023015"/>
    </source>
</evidence>
<evidence type="ECO:0000313" key="8">
    <source>
        <dbReference type="Proteomes" id="UP001280121"/>
    </source>
</evidence>
<evidence type="ECO:0000256" key="1">
    <source>
        <dbReference type="ARBA" id="ARBA00022723"/>
    </source>
</evidence>
<keyword evidence="2" id="KW-0863">Zinc-finger</keyword>